<comment type="caution">
    <text evidence="10">The sequence shown here is derived from an EMBL/GenBank/DDBJ whole genome shotgun (WGS) entry which is preliminary data.</text>
</comment>
<dbReference type="PANTHER" id="PTHR11742:SF6">
    <property type="entry name" value="MANNOSYL-OLIGOSACCHARIDE ALPHA-1,2-MANNOSIDASE IA-RELATED"/>
    <property type="match status" value="1"/>
</dbReference>
<evidence type="ECO:0000256" key="6">
    <source>
        <dbReference type="PIRSR" id="PIRSR601382-2"/>
    </source>
</evidence>
<evidence type="ECO:0000256" key="1">
    <source>
        <dbReference type="ARBA" id="ARBA00001913"/>
    </source>
</evidence>
<keyword evidence="6" id="KW-0479">Metal-binding</keyword>
<evidence type="ECO:0000256" key="2">
    <source>
        <dbReference type="ARBA" id="ARBA00004922"/>
    </source>
</evidence>
<dbReference type="GO" id="GO:0005975">
    <property type="term" value="P:carbohydrate metabolic process"/>
    <property type="evidence" value="ECO:0007669"/>
    <property type="project" value="InterPro"/>
</dbReference>
<evidence type="ECO:0000256" key="3">
    <source>
        <dbReference type="ARBA" id="ARBA00007658"/>
    </source>
</evidence>
<keyword evidence="9" id="KW-0812">Transmembrane</keyword>
<reference evidence="10" key="1">
    <citation type="submission" date="2021-12" db="EMBL/GenBank/DDBJ databases">
        <title>Prjna785345.</title>
        <authorList>
            <person name="Rujirawat T."/>
            <person name="Krajaejun T."/>
        </authorList>
    </citation>
    <scope>NUCLEOTIDE SEQUENCE</scope>
    <source>
        <strain evidence="10">Pi057C3</strain>
    </source>
</reference>
<keyword evidence="9" id="KW-1133">Transmembrane helix</keyword>
<feature type="disulfide bond" evidence="7">
    <location>
        <begin position="407"/>
        <end position="440"/>
    </location>
</feature>
<evidence type="ECO:0000256" key="9">
    <source>
        <dbReference type="SAM" id="Phobius"/>
    </source>
</evidence>
<keyword evidence="5 7" id="KW-1015">Disulfide bond</keyword>
<keyword evidence="9" id="KW-0472">Membrane</keyword>
<keyword evidence="6" id="KW-0106">Calcium</keyword>
<dbReference type="AlphaFoldDB" id="A0AAD5M6J7"/>
<feature type="binding site" evidence="6">
    <location>
        <position position="559"/>
    </location>
    <ligand>
        <name>Ca(2+)</name>
        <dbReference type="ChEBI" id="CHEBI:29108"/>
    </ligand>
</feature>
<comment type="similarity">
    <text evidence="3 8">Belongs to the glycosyl hydrolase 47 family.</text>
</comment>
<evidence type="ECO:0000256" key="7">
    <source>
        <dbReference type="PIRSR" id="PIRSR601382-3"/>
    </source>
</evidence>
<dbReference type="Proteomes" id="UP001209570">
    <property type="component" value="Unassembled WGS sequence"/>
</dbReference>
<comment type="pathway">
    <text evidence="2">Protein modification; protein glycosylation.</text>
</comment>
<dbReference type="InterPro" id="IPR050749">
    <property type="entry name" value="Glycosyl_Hydrolase_47"/>
</dbReference>
<dbReference type="GO" id="GO:0000139">
    <property type="term" value="C:Golgi membrane"/>
    <property type="evidence" value="ECO:0007669"/>
    <property type="project" value="TreeGrafter"/>
</dbReference>
<dbReference type="InterPro" id="IPR001382">
    <property type="entry name" value="Glyco_hydro_47"/>
</dbReference>
<dbReference type="GO" id="GO:0005509">
    <property type="term" value="F:calcium ion binding"/>
    <property type="evidence" value="ECO:0007669"/>
    <property type="project" value="InterPro"/>
</dbReference>
<sequence length="570" mass="64360">MSAIDREKQYPKQQVTKRLSGLNEIPLVTDETSSAAPISSSSAGARSPSVWLRGLLLAALVGSVLCIQHLMLASMRFDQPPVEQSTGVQLRSDPRALRQPAPVTLPVPTETPEQTQRRLAVKAAMQFAWGHYEARAFGADEIAPVSGVLRDDVWGGVACTLVDALDTLWIMDMKAEFQRARDYVAERLDLTQFGASGESYSVFETIIRELGGLLSAYDLSHDAVFKAKAHELMELLVPSFDAKDGIFYTMFNPISKRKELISWSPNNAHIADIGTLQLETRRLSDITGNQSYAAMGDAFYEIVRREGSFNHSGLFPVHFNPHTGSFSNYSKITIGALGDSFYEYLLKVYIYSGRRAEDAYLRELYDAAVDGMEALLLFHSQPDGLDFLQEIELPSMRSLQRMDHLLCFVPGMLALGTLHDPDERKNERHLALAKRLMESCYQMYHQQPTGLSPDVVTFPPMKPADCTYRLRPETIESLFYLYRVTKDDKYREYGWEIFQSLERHAKAPFGYAALKDVTVVPAPLEDKQESFFLAETLKYHYLLQCPDDVIPLDKYVFNTEAHPLLIQPKR</sequence>
<evidence type="ECO:0000313" key="11">
    <source>
        <dbReference type="Proteomes" id="UP001209570"/>
    </source>
</evidence>
<feature type="transmembrane region" description="Helical" evidence="9">
    <location>
        <begin position="50"/>
        <end position="71"/>
    </location>
</feature>
<dbReference type="GO" id="GO:0004571">
    <property type="term" value="F:mannosyl-oligosaccharide 1,2-alpha-mannosidase activity"/>
    <property type="evidence" value="ECO:0007669"/>
    <property type="project" value="InterPro"/>
</dbReference>
<protein>
    <recommendedName>
        <fullName evidence="8">alpha-1,2-Mannosidase</fullName>
        <ecNumber evidence="8">3.2.1.-</ecNumber>
    </recommendedName>
</protein>
<proteinExistence type="inferred from homology"/>
<keyword evidence="8" id="KW-0326">Glycosidase</keyword>
<comment type="cofactor">
    <cofactor evidence="1 6">
        <name>Ca(2+)</name>
        <dbReference type="ChEBI" id="CHEBI:29108"/>
    </cofactor>
</comment>
<keyword evidence="4 8" id="KW-0378">Hydrolase</keyword>
<evidence type="ECO:0000313" key="10">
    <source>
        <dbReference type="EMBL" id="KAJ0396392.1"/>
    </source>
</evidence>
<evidence type="ECO:0000256" key="4">
    <source>
        <dbReference type="ARBA" id="ARBA00022801"/>
    </source>
</evidence>
<accession>A0AAD5M6J7</accession>
<dbReference type="InterPro" id="IPR036026">
    <property type="entry name" value="Seven-hairpin_glycosidases"/>
</dbReference>
<organism evidence="10 11">
    <name type="scientific">Pythium insidiosum</name>
    <name type="common">Pythiosis disease agent</name>
    <dbReference type="NCBI Taxonomy" id="114742"/>
    <lineage>
        <taxon>Eukaryota</taxon>
        <taxon>Sar</taxon>
        <taxon>Stramenopiles</taxon>
        <taxon>Oomycota</taxon>
        <taxon>Peronosporomycetes</taxon>
        <taxon>Pythiales</taxon>
        <taxon>Pythiaceae</taxon>
        <taxon>Pythium</taxon>
    </lineage>
</organism>
<evidence type="ECO:0000256" key="8">
    <source>
        <dbReference type="RuleBase" id="RU361193"/>
    </source>
</evidence>
<dbReference type="SUPFAM" id="SSF48225">
    <property type="entry name" value="Seven-hairpin glycosidases"/>
    <property type="match status" value="1"/>
</dbReference>
<dbReference type="InterPro" id="IPR012341">
    <property type="entry name" value="6hp_glycosidase-like_sf"/>
</dbReference>
<gene>
    <name evidence="10" type="ORF">P43SY_004149</name>
</gene>
<evidence type="ECO:0000256" key="5">
    <source>
        <dbReference type="ARBA" id="ARBA00023157"/>
    </source>
</evidence>
<keyword evidence="11" id="KW-1185">Reference proteome</keyword>
<dbReference type="EC" id="3.2.1.-" evidence="8"/>
<dbReference type="GO" id="GO:0005783">
    <property type="term" value="C:endoplasmic reticulum"/>
    <property type="evidence" value="ECO:0007669"/>
    <property type="project" value="TreeGrafter"/>
</dbReference>
<dbReference type="Gene3D" id="1.50.10.10">
    <property type="match status" value="1"/>
</dbReference>
<dbReference type="PANTHER" id="PTHR11742">
    <property type="entry name" value="MANNOSYL-OLIGOSACCHARIDE ALPHA-1,2-MANNOSIDASE-RELATED"/>
    <property type="match status" value="1"/>
</dbReference>
<dbReference type="EMBL" id="JAKCXM010000297">
    <property type="protein sequence ID" value="KAJ0396392.1"/>
    <property type="molecule type" value="Genomic_DNA"/>
</dbReference>
<name>A0AAD5M6J7_PYTIN</name>
<dbReference type="PRINTS" id="PR00747">
    <property type="entry name" value="GLYHDRLASE47"/>
</dbReference>
<dbReference type="Pfam" id="PF01532">
    <property type="entry name" value="Glyco_hydro_47"/>
    <property type="match status" value="1"/>
</dbReference>